<keyword evidence="4" id="KW-0949">S-adenosyl-L-methionine</keyword>
<evidence type="ECO:0000256" key="5">
    <source>
        <dbReference type="ARBA" id="ARBA00022694"/>
    </source>
</evidence>
<dbReference type="GeneID" id="111252060"/>
<evidence type="ECO:0000256" key="1">
    <source>
        <dbReference type="ARBA" id="ARBA00004173"/>
    </source>
</evidence>
<accession>A0A7M7KSB6</accession>
<dbReference type="AlphaFoldDB" id="A0A7M7KSB6"/>
<keyword evidence="2" id="KW-0489">Methyltransferase</keyword>
<keyword evidence="7" id="KW-0175">Coiled coil</keyword>
<dbReference type="InterPro" id="IPR028564">
    <property type="entry name" value="MT_TRM10-typ"/>
</dbReference>
<keyword evidence="6" id="KW-0809">Transit peptide</keyword>
<dbReference type="CDD" id="cd18102">
    <property type="entry name" value="Trm10_MRRP1"/>
    <property type="match status" value="1"/>
</dbReference>
<dbReference type="KEGG" id="vde:111252060"/>
<protein>
    <recommendedName>
        <fullName evidence="9">RNA (guanine-9-)-methyltransferase domain-containing protein 1</fullName>
    </recommendedName>
</protein>
<name>A0A7M7KSB6_VARDE</name>
<evidence type="ECO:0000256" key="4">
    <source>
        <dbReference type="ARBA" id="ARBA00022691"/>
    </source>
</evidence>
<evidence type="ECO:0000313" key="12">
    <source>
        <dbReference type="EnsemblMetazoa" id="XP_022665158"/>
    </source>
</evidence>
<feature type="compositionally biased region" description="Basic and acidic residues" evidence="10">
    <location>
        <begin position="39"/>
        <end position="54"/>
    </location>
</feature>
<dbReference type="GO" id="GO:0005739">
    <property type="term" value="C:mitochondrion"/>
    <property type="evidence" value="ECO:0007669"/>
    <property type="project" value="UniProtKB-SubCell"/>
</dbReference>
<keyword evidence="13" id="KW-1185">Reference proteome</keyword>
<dbReference type="InterPro" id="IPR025812">
    <property type="entry name" value="Trm10_C_MTase_dom"/>
</dbReference>
<evidence type="ECO:0000259" key="11">
    <source>
        <dbReference type="PROSITE" id="PS51675"/>
    </source>
</evidence>
<reference evidence="12" key="1">
    <citation type="submission" date="2021-01" db="UniProtKB">
        <authorList>
            <consortium name="EnsemblMetazoa"/>
        </authorList>
    </citation>
    <scope>IDENTIFICATION</scope>
</reference>
<proteinExistence type="predicted"/>
<dbReference type="GO" id="GO:0008168">
    <property type="term" value="F:methyltransferase activity"/>
    <property type="evidence" value="ECO:0007669"/>
    <property type="project" value="UniProtKB-KW"/>
</dbReference>
<dbReference type="PROSITE" id="PS51675">
    <property type="entry name" value="SAM_MT_TRM10"/>
    <property type="match status" value="1"/>
</dbReference>
<dbReference type="GO" id="GO:0032259">
    <property type="term" value="P:methylation"/>
    <property type="evidence" value="ECO:0007669"/>
    <property type="project" value="UniProtKB-KW"/>
</dbReference>
<dbReference type="GO" id="GO:0070131">
    <property type="term" value="P:positive regulation of mitochondrial translation"/>
    <property type="evidence" value="ECO:0007669"/>
    <property type="project" value="TreeGrafter"/>
</dbReference>
<dbReference type="Gene3D" id="3.40.1280.30">
    <property type="match status" value="1"/>
</dbReference>
<evidence type="ECO:0000256" key="6">
    <source>
        <dbReference type="ARBA" id="ARBA00022946"/>
    </source>
</evidence>
<evidence type="ECO:0000256" key="8">
    <source>
        <dbReference type="ARBA" id="ARBA00023128"/>
    </source>
</evidence>
<evidence type="ECO:0000256" key="2">
    <source>
        <dbReference type="ARBA" id="ARBA00022603"/>
    </source>
</evidence>
<dbReference type="GO" id="GO:0097745">
    <property type="term" value="P:mitochondrial tRNA 5'-end processing"/>
    <property type="evidence" value="ECO:0007669"/>
    <property type="project" value="TreeGrafter"/>
</dbReference>
<keyword evidence="5" id="KW-0819">tRNA processing</keyword>
<evidence type="ECO:0000256" key="7">
    <source>
        <dbReference type="ARBA" id="ARBA00023054"/>
    </source>
</evidence>
<dbReference type="OrthoDB" id="9976048at2759"/>
<evidence type="ECO:0000313" key="13">
    <source>
        <dbReference type="Proteomes" id="UP000594260"/>
    </source>
</evidence>
<feature type="region of interest" description="Disordered" evidence="10">
    <location>
        <begin position="31"/>
        <end position="54"/>
    </location>
</feature>
<dbReference type="InParanoid" id="A0A7M7KSB6"/>
<dbReference type="InterPro" id="IPR038459">
    <property type="entry name" value="MT_TRM10-typ_sf"/>
</dbReference>
<dbReference type="FunCoup" id="A0A7M7KSB6">
    <property type="interactions" value="1194"/>
</dbReference>
<evidence type="ECO:0000256" key="9">
    <source>
        <dbReference type="ARBA" id="ARBA00029803"/>
    </source>
</evidence>
<sequence>MLSVTQSFMEIVLREVHLFARQSRFLSASAALSQPAQKRTPDSHREKQQPQKLHSDIEQIETKYRLQPVTYAVDDFRSIINTEKDAKKVHIILLELESLRINGDLAPCYLNKKDMLILMDEASLSNRVKYLNYMYKAEKRKFRMKVEKEINRLKRDANPAKPILMDRGIYPIIRPQQEALFFNSRLATAAQFGQKLVLDCSFEANMNRKQIASLGTLLRNTYSSNRISREPFDIILSDIQRGDVLDKVLDMCLPNLNSHSCLITKSYATYLEMFPKERILYLTPNSNNVIMKWDPEAVIVIGALVDNASGRPLTFAKALRQGVRHGKLPVGHYLPMFRINTSVSLTFHAVVDILLELKQSNDWKQAFTKIPKRIITSVEKVRASQHPISHRPGWSLKEYN</sequence>
<comment type="subcellular location">
    <subcellularLocation>
        <location evidence="1">Mitochondrion</location>
    </subcellularLocation>
</comment>
<organism evidence="12 13">
    <name type="scientific">Varroa destructor</name>
    <name type="common">Honeybee mite</name>
    <dbReference type="NCBI Taxonomy" id="109461"/>
    <lineage>
        <taxon>Eukaryota</taxon>
        <taxon>Metazoa</taxon>
        <taxon>Ecdysozoa</taxon>
        <taxon>Arthropoda</taxon>
        <taxon>Chelicerata</taxon>
        <taxon>Arachnida</taxon>
        <taxon>Acari</taxon>
        <taxon>Parasitiformes</taxon>
        <taxon>Mesostigmata</taxon>
        <taxon>Gamasina</taxon>
        <taxon>Dermanyssoidea</taxon>
        <taxon>Varroidae</taxon>
        <taxon>Varroa</taxon>
    </lineage>
</organism>
<keyword evidence="8" id="KW-0496">Mitochondrion</keyword>
<dbReference type="GO" id="GO:0000049">
    <property type="term" value="F:tRNA binding"/>
    <property type="evidence" value="ECO:0007669"/>
    <property type="project" value="TreeGrafter"/>
</dbReference>
<evidence type="ECO:0000256" key="3">
    <source>
        <dbReference type="ARBA" id="ARBA00022679"/>
    </source>
</evidence>
<keyword evidence="3" id="KW-0808">Transferase</keyword>
<dbReference type="Proteomes" id="UP000594260">
    <property type="component" value="Unplaced"/>
</dbReference>
<dbReference type="PANTHER" id="PTHR13563">
    <property type="entry name" value="TRNA (GUANINE-9-) METHYLTRANSFERASE"/>
    <property type="match status" value="1"/>
</dbReference>
<dbReference type="GO" id="GO:0005654">
    <property type="term" value="C:nucleoplasm"/>
    <property type="evidence" value="ECO:0007669"/>
    <property type="project" value="TreeGrafter"/>
</dbReference>
<feature type="domain" description="SAM-dependent MTase TRM10-type" evidence="11">
    <location>
        <begin position="182"/>
        <end position="377"/>
    </location>
</feature>
<dbReference type="InterPro" id="IPR007356">
    <property type="entry name" value="tRNA_m1G_MeTrfase_euk"/>
</dbReference>
<dbReference type="RefSeq" id="XP_022665158.1">
    <property type="nucleotide sequence ID" value="XM_022809423.1"/>
</dbReference>
<dbReference type="EnsemblMetazoa" id="XM_022809423">
    <property type="protein sequence ID" value="XP_022665158"/>
    <property type="gene ID" value="LOC111252060"/>
</dbReference>
<evidence type="ECO:0000256" key="10">
    <source>
        <dbReference type="SAM" id="MobiDB-lite"/>
    </source>
</evidence>
<dbReference type="OMA" id="TIMECVS"/>
<dbReference type="PANTHER" id="PTHR13563:SF5">
    <property type="entry name" value="TRNA METHYLTRANSFERASE 10 HOMOLOG C"/>
    <property type="match status" value="1"/>
</dbReference>